<dbReference type="EMBL" id="CADCWF010000080">
    <property type="protein sequence ID" value="CAA9546191.1"/>
    <property type="molecule type" value="Genomic_DNA"/>
</dbReference>
<protein>
    <submittedName>
        <fullName evidence="1">Uncharacterized protein</fullName>
    </submittedName>
</protein>
<organism evidence="1">
    <name type="scientific">uncultured Thermomicrobiales bacterium</name>
    <dbReference type="NCBI Taxonomy" id="1645740"/>
    <lineage>
        <taxon>Bacteria</taxon>
        <taxon>Pseudomonadati</taxon>
        <taxon>Thermomicrobiota</taxon>
        <taxon>Thermomicrobia</taxon>
        <taxon>Thermomicrobiales</taxon>
        <taxon>environmental samples</taxon>
    </lineage>
</organism>
<accession>A0A6J4UBH3</accession>
<evidence type="ECO:0000313" key="1">
    <source>
        <dbReference type="EMBL" id="CAA9546191.1"/>
    </source>
</evidence>
<name>A0A6J4UBH3_9BACT</name>
<proteinExistence type="predicted"/>
<reference evidence="1" key="1">
    <citation type="submission" date="2020-02" db="EMBL/GenBank/DDBJ databases">
        <authorList>
            <person name="Meier V. D."/>
        </authorList>
    </citation>
    <scope>NUCLEOTIDE SEQUENCE</scope>
    <source>
        <strain evidence="1">AVDCRST_MAG59</strain>
    </source>
</reference>
<sequence length="43" mass="4694">GRDGRRAVQSVPPSLAPLAQLVCRMPTPVSRFYGKAVRSVNRV</sequence>
<dbReference type="AlphaFoldDB" id="A0A6J4UBH3"/>
<gene>
    <name evidence="1" type="ORF">AVDCRST_MAG59-1314</name>
</gene>
<feature type="non-terminal residue" evidence="1">
    <location>
        <position position="1"/>
    </location>
</feature>
<feature type="non-terminal residue" evidence="1">
    <location>
        <position position="43"/>
    </location>
</feature>